<name>A0A8B6HAU1_MYTGA</name>
<evidence type="ECO:0000313" key="2">
    <source>
        <dbReference type="Proteomes" id="UP000596742"/>
    </source>
</evidence>
<dbReference type="Proteomes" id="UP000596742">
    <property type="component" value="Unassembled WGS sequence"/>
</dbReference>
<dbReference type="AlphaFoldDB" id="A0A8B6HAU1"/>
<organism evidence="1 2">
    <name type="scientific">Mytilus galloprovincialis</name>
    <name type="common">Mediterranean mussel</name>
    <dbReference type="NCBI Taxonomy" id="29158"/>
    <lineage>
        <taxon>Eukaryota</taxon>
        <taxon>Metazoa</taxon>
        <taxon>Spiralia</taxon>
        <taxon>Lophotrochozoa</taxon>
        <taxon>Mollusca</taxon>
        <taxon>Bivalvia</taxon>
        <taxon>Autobranchia</taxon>
        <taxon>Pteriomorphia</taxon>
        <taxon>Mytilida</taxon>
        <taxon>Mytiloidea</taxon>
        <taxon>Mytilidae</taxon>
        <taxon>Mytilinae</taxon>
        <taxon>Mytilus</taxon>
    </lineage>
</organism>
<reference evidence="1" key="1">
    <citation type="submission" date="2018-11" db="EMBL/GenBank/DDBJ databases">
        <authorList>
            <person name="Alioto T."/>
            <person name="Alioto T."/>
        </authorList>
    </citation>
    <scope>NUCLEOTIDE SEQUENCE</scope>
</reference>
<dbReference type="OrthoDB" id="6053086at2759"/>
<evidence type="ECO:0000313" key="1">
    <source>
        <dbReference type="EMBL" id="VDI76409.1"/>
    </source>
</evidence>
<proteinExistence type="predicted"/>
<dbReference type="EMBL" id="UYJE01009748">
    <property type="protein sequence ID" value="VDI76409.1"/>
    <property type="molecule type" value="Genomic_DNA"/>
</dbReference>
<keyword evidence="2" id="KW-1185">Reference proteome</keyword>
<comment type="caution">
    <text evidence="1">The sequence shown here is derived from an EMBL/GenBank/DDBJ whole genome shotgun (WGS) entry which is preliminary data.</text>
</comment>
<accession>A0A8B6HAU1</accession>
<gene>
    <name evidence="1" type="ORF">MGAL_10B063265</name>
</gene>
<protein>
    <submittedName>
        <fullName evidence="1">Uncharacterized protein</fullName>
    </submittedName>
</protein>
<sequence>MSALKWAEIFEYKDIQHLLTKSGAHSFLEDQSETISVFNSVLNITQRNDHKIRRLIEIGRDVNDASDGTPPFYTTMRLRRYDLMHAILLSGANPYLQPETLKYFLIRQETTENWKLLFHVFVRANANLSIDTEMTL</sequence>